<evidence type="ECO:0000313" key="2">
    <source>
        <dbReference type="Proteomes" id="UP001233999"/>
    </source>
</evidence>
<accession>A0AAD8AA76</accession>
<protein>
    <submittedName>
        <fullName evidence="1">Uncharacterized protein</fullName>
    </submittedName>
</protein>
<gene>
    <name evidence="1" type="ORF">L9F63_013762</name>
</gene>
<proteinExistence type="predicted"/>
<evidence type="ECO:0000313" key="1">
    <source>
        <dbReference type="EMBL" id="KAJ9594946.1"/>
    </source>
</evidence>
<organism evidence="1 2">
    <name type="scientific">Diploptera punctata</name>
    <name type="common">Pacific beetle cockroach</name>
    <dbReference type="NCBI Taxonomy" id="6984"/>
    <lineage>
        <taxon>Eukaryota</taxon>
        <taxon>Metazoa</taxon>
        <taxon>Ecdysozoa</taxon>
        <taxon>Arthropoda</taxon>
        <taxon>Hexapoda</taxon>
        <taxon>Insecta</taxon>
        <taxon>Pterygota</taxon>
        <taxon>Neoptera</taxon>
        <taxon>Polyneoptera</taxon>
        <taxon>Dictyoptera</taxon>
        <taxon>Blattodea</taxon>
        <taxon>Blaberoidea</taxon>
        <taxon>Blaberidae</taxon>
        <taxon>Diplopterinae</taxon>
        <taxon>Diploptera</taxon>
    </lineage>
</organism>
<dbReference type="AlphaFoldDB" id="A0AAD8AA76"/>
<feature type="non-terminal residue" evidence="1">
    <location>
        <position position="1"/>
    </location>
</feature>
<dbReference type="Proteomes" id="UP001233999">
    <property type="component" value="Unassembled WGS sequence"/>
</dbReference>
<feature type="non-terminal residue" evidence="1">
    <location>
        <position position="85"/>
    </location>
</feature>
<dbReference type="EMBL" id="JASPKZ010002703">
    <property type="protein sequence ID" value="KAJ9594946.1"/>
    <property type="molecule type" value="Genomic_DNA"/>
</dbReference>
<keyword evidence="2" id="KW-1185">Reference proteome</keyword>
<reference evidence="1" key="1">
    <citation type="journal article" date="2023" name="IScience">
        <title>Live-bearing cockroach genome reveals convergent evolutionary mechanisms linked to viviparity in insects and beyond.</title>
        <authorList>
            <person name="Fouks B."/>
            <person name="Harrison M.C."/>
            <person name="Mikhailova A.A."/>
            <person name="Marchal E."/>
            <person name="English S."/>
            <person name="Carruthers M."/>
            <person name="Jennings E.C."/>
            <person name="Chiamaka E.L."/>
            <person name="Frigard R.A."/>
            <person name="Pippel M."/>
            <person name="Attardo G.M."/>
            <person name="Benoit J.B."/>
            <person name="Bornberg-Bauer E."/>
            <person name="Tobe S.S."/>
        </authorList>
    </citation>
    <scope>NUCLEOTIDE SEQUENCE</scope>
    <source>
        <strain evidence="1">Stay&amp;Tobe</strain>
    </source>
</reference>
<reference evidence="1" key="2">
    <citation type="submission" date="2023-05" db="EMBL/GenBank/DDBJ databases">
        <authorList>
            <person name="Fouks B."/>
        </authorList>
    </citation>
    <scope>NUCLEOTIDE SEQUENCE</scope>
    <source>
        <strain evidence="1">Stay&amp;Tobe</strain>
        <tissue evidence="1">Testes</tissue>
    </source>
</reference>
<name>A0AAD8AA76_DIPPU</name>
<comment type="caution">
    <text evidence="1">The sequence shown here is derived from an EMBL/GenBank/DDBJ whole genome shotgun (WGS) entry which is preliminary data.</text>
</comment>
<sequence>FSVILFPEYNANVRETNNFQTFNQRYTTNEHNVKTDSLTHYNTLNYIKNGTSRVYQKIKRSLFNVTLLFPIEKKHINFYLTIPHL</sequence>